<organism evidence="2 3">
    <name type="scientific">Thalassomonas actiniarum</name>
    <dbReference type="NCBI Taxonomy" id="485447"/>
    <lineage>
        <taxon>Bacteria</taxon>
        <taxon>Pseudomonadati</taxon>
        <taxon>Pseudomonadota</taxon>
        <taxon>Gammaproteobacteria</taxon>
        <taxon>Alteromonadales</taxon>
        <taxon>Colwelliaceae</taxon>
        <taxon>Thalassomonas</taxon>
    </lineage>
</organism>
<evidence type="ECO:0000313" key="2">
    <source>
        <dbReference type="EMBL" id="WDD97303.1"/>
    </source>
</evidence>
<reference evidence="2 3" key="1">
    <citation type="journal article" date="2015" name="Genome Announc.">
        <title>Draft Genome Sequences of Marine Isolates of Thalassomonas viridans and Thalassomonas actiniarum.</title>
        <authorList>
            <person name="Olonade I."/>
            <person name="van Zyl L.J."/>
            <person name="Trindade M."/>
        </authorList>
    </citation>
    <scope>NUCLEOTIDE SEQUENCE [LARGE SCALE GENOMIC DNA]</scope>
    <source>
        <strain evidence="2 3">A5K-106</strain>
    </source>
</reference>
<dbReference type="KEGG" id="tact:SG35_018405"/>
<reference evidence="2 3" key="2">
    <citation type="journal article" date="2022" name="Mar. Drugs">
        <title>Bioassay-Guided Fractionation Leads to the Detection of Cholic Acid Generated by the Rare Thalassomonas sp.</title>
        <authorList>
            <person name="Pheiffer F."/>
            <person name="Schneider Y.K."/>
            <person name="Hansen E.H."/>
            <person name="Andersen J.H."/>
            <person name="Isaksson J."/>
            <person name="Busche T."/>
            <person name="R C."/>
            <person name="Kalinowski J."/>
            <person name="Zyl L.V."/>
            <person name="Trindade M."/>
        </authorList>
    </citation>
    <scope>NUCLEOTIDE SEQUENCE [LARGE SCALE GENOMIC DNA]</scope>
    <source>
        <strain evidence="2 3">A5K-106</strain>
    </source>
</reference>
<dbReference type="SUPFAM" id="SSF88874">
    <property type="entry name" value="Receptor-binding domain of short tail fibre protein gp12"/>
    <property type="match status" value="1"/>
</dbReference>
<name>A0AAE9YMN9_9GAMM</name>
<evidence type="ECO:0000259" key="1">
    <source>
        <dbReference type="Pfam" id="PF07484"/>
    </source>
</evidence>
<accession>A0AAE9YMN9</accession>
<protein>
    <submittedName>
        <fullName evidence="2">Phage tail protein</fullName>
    </submittedName>
</protein>
<feature type="domain" description="Phage tail collar" evidence="1">
    <location>
        <begin position="7"/>
        <end position="63"/>
    </location>
</feature>
<sequence length="182" mass="19218">MSEPFIGQIQAFGFNFAPRGWAKCDGQLLSISSNSALFSLLGTMYGGDGRTTFGLPDLRGRMIIHHGSGPGLTSRTQGARAGNETTILTEANLPAHNHNVRATARCVTTAGDTNVAVDNVWSKDAGVSAATYSTSAPDADMENDAILVQQDNIGTGTGHTNMQPYLVLNYCIALVGLFPSRN</sequence>
<dbReference type="Pfam" id="PF07484">
    <property type="entry name" value="Collar"/>
    <property type="match status" value="1"/>
</dbReference>
<dbReference type="Proteomes" id="UP000032568">
    <property type="component" value="Chromosome"/>
</dbReference>
<dbReference type="EMBL" id="CP059735">
    <property type="protein sequence ID" value="WDD97303.1"/>
    <property type="molecule type" value="Genomic_DNA"/>
</dbReference>
<proteinExistence type="predicted"/>
<dbReference type="InterPro" id="IPR011083">
    <property type="entry name" value="Phage_tail_collar_dom"/>
</dbReference>
<dbReference type="RefSeq" id="WP_044835690.1">
    <property type="nucleotide sequence ID" value="NZ_CP059735.1"/>
</dbReference>
<keyword evidence="3" id="KW-1185">Reference proteome</keyword>
<dbReference type="InterPro" id="IPR037053">
    <property type="entry name" value="Phage_tail_collar_dom_sf"/>
</dbReference>
<dbReference type="AlphaFoldDB" id="A0AAE9YMN9"/>
<gene>
    <name evidence="2" type="ORF">SG35_018405</name>
</gene>
<evidence type="ECO:0000313" key="3">
    <source>
        <dbReference type="Proteomes" id="UP000032568"/>
    </source>
</evidence>
<dbReference type="Gene3D" id="3.90.1340.10">
    <property type="entry name" value="Phage tail collar domain"/>
    <property type="match status" value="1"/>
</dbReference>